<dbReference type="Gene3D" id="4.10.240.10">
    <property type="entry name" value="Zn(2)-C6 fungal-type DNA-binding domain"/>
    <property type="match status" value="1"/>
</dbReference>
<dbReference type="CDD" id="cd12148">
    <property type="entry name" value="fungal_TF_MHR"/>
    <property type="match status" value="1"/>
</dbReference>
<accession>A0A165EVY3</accession>
<evidence type="ECO:0000256" key="3">
    <source>
        <dbReference type="SAM" id="Coils"/>
    </source>
</evidence>
<keyword evidence="7" id="KW-1185">Reference proteome</keyword>
<evidence type="ECO:0000256" key="4">
    <source>
        <dbReference type="SAM" id="MobiDB-lite"/>
    </source>
</evidence>
<dbReference type="GO" id="GO:0003677">
    <property type="term" value="F:DNA binding"/>
    <property type="evidence" value="ECO:0007669"/>
    <property type="project" value="InterPro"/>
</dbReference>
<evidence type="ECO:0000313" key="7">
    <source>
        <dbReference type="Proteomes" id="UP000076871"/>
    </source>
</evidence>
<feature type="coiled-coil region" evidence="3">
    <location>
        <begin position="68"/>
        <end position="95"/>
    </location>
</feature>
<dbReference type="InterPro" id="IPR001138">
    <property type="entry name" value="Zn2Cys6_DnaBD"/>
</dbReference>
<feature type="region of interest" description="Disordered" evidence="4">
    <location>
        <begin position="114"/>
        <end position="149"/>
    </location>
</feature>
<dbReference type="InterPro" id="IPR050987">
    <property type="entry name" value="AtrR-like"/>
</dbReference>
<dbReference type="Proteomes" id="UP000076871">
    <property type="component" value="Unassembled WGS sequence"/>
</dbReference>
<evidence type="ECO:0000256" key="2">
    <source>
        <dbReference type="ARBA" id="ARBA00023242"/>
    </source>
</evidence>
<feature type="compositionally biased region" description="Polar residues" evidence="4">
    <location>
        <begin position="686"/>
        <end position="705"/>
    </location>
</feature>
<sequence length="934" mass="104469">MSSPEEDESHDVASASQHVKKRRTAHRACDICRHRKIRCDGERMPNSRCTNCITYGYECTYVEAAQKRNSSKRYIESLEARLEHMEKLLVKLRSDADLPKEPDKHLDNASFFTERNAETGRPTVARREQVVPRTAASLSPDVRPSDPDVLEPSDDEVMAQHTLMQSFRKMSIEPNVPTFLGKSSGIMFVQNAMDMKQQFSGIGYDESPEGAQMRPEILNGSHQPKFNGRHPWMSAQMEERLEPHKPGSFPDEDLLWKLVNLYFDHINVYMPLLHRPTFDANIRDNLHLRDEGFGSIVLLVCANGARFSDDPRVVLLDEESGEKIPSSRGWEWFRQVHMIRKSLLSPPQLHDIQIYCLSAFFLQGSSTPHTARTIIGVCLLMAQDVGAHRKKVYNTKPTVEEELWKRAFWVLVLMDRSMSSVLGRPCMIQDDDFDLDLPIECDDEYWTNPDPDLAFKQPPGKPSVMAYFNSLIKLHRILFFALRTIYSITKSKALLGFVGQQWEQHIVAEIDSALNKWIDSVPDHLRWDPKRENITFFNQSATLYASYYMLQVLVHRPFIPSPRKPSPLSFPSLAICTNAARSCTHVLDVQYKRTGTPLHFNMMAYFMSGIVLLHNIWGGKRSGLTVDANEEMAEVHKCMRMLKCIEPQCHIAGRLWDIVYELAFVGDLPLPSTPVSQKRGRDADSPTPSTSNVPSFGTPPDTSNPDAAPRNIAGSKRASRDTSSMSPSAFVQPAMSPQVAPNQTYGVSAGGIGQTSVQDFSLPIHSDELGRLPLHPGLAMDTQAQPPVDHSWYGTDTAGPSRMDYRMASAPQEGPSTVPMSANGMNGELHPATAPMFTMPELNSYDPTFTTMAAPYVAAHAQQYPFQPESVQHPGASLRGGAQQPGPESGFPENTLAVWSAAPSGFEWDDWDSYISSFVGAMNNPMASSRPVGG</sequence>
<dbReference type="GO" id="GO:0006351">
    <property type="term" value="P:DNA-templated transcription"/>
    <property type="evidence" value="ECO:0007669"/>
    <property type="project" value="InterPro"/>
</dbReference>
<dbReference type="SMART" id="SM00066">
    <property type="entry name" value="GAL4"/>
    <property type="match status" value="1"/>
</dbReference>
<feature type="domain" description="Zn(2)-C6 fungal-type" evidence="5">
    <location>
        <begin position="28"/>
        <end position="61"/>
    </location>
</feature>
<feature type="region of interest" description="Disordered" evidence="4">
    <location>
        <begin position="1"/>
        <end position="20"/>
    </location>
</feature>
<dbReference type="SMART" id="SM00906">
    <property type="entry name" value="Fungal_trans"/>
    <property type="match status" value="1"/>
</dbReference>
<dbReference type="CDD" id="cd00067">
    <property type="entry name" value="GAL4"/>
    <property type="match status" value="1"/>
</dbReference>
<keyword evidence="3" id="KW-0175">Coiled coil</keyword>
<keyword evidence="2" id="KW-0539">Nucleus</keyword>
<reference evidence="6 7" key="1">
    <citation type="journal article" date="2016" name="Mol. Biol. Evol.">
        <title>Comparative Genomics of Early-Diverging Mushroom-Forming Fungi Provides Insights into the Origins of Lignocellulose Decay Capabilities.</title>
        <authorList>
            <person name="Nagy L.G."/>
            <person name="Riley R."/>
            <person name="Tritt A."/>
            <person name="Adam C."/>
            <person name="Daum C."/>
            <person name="Floudas D."/>
            <person name="Sun H."/>
            <person name="Yadav J.S."/>
            <person name="Pangilinan J."/>
            <person name="Larsson K.H."/>
            <person name="Matsuura K."/>
            <person name="Barry K."/>
            <person name="Labutti K."/>
            <person name="Kuo R."/>
            <person name="Ohm R.A."/>
            <person name="Bhattacharya S.S."/>
            <person name="Shirouzu T."/>
            <person name="Yoshinaga Y."/>
            <person name="Martin F.M."/>
            <person name="Grigoriev I.V."/>
            <person name="Hibbett D.S."/>
        </authorList>
    </citation>
    <scope>NUCLEOTIDE SEQUENCE [LARGE SCALE GENOMIC DNA]</scope>
    <source>
        <strain evidence="6 7">93-53</strain>
    </source>
</reference>
<proteinExistence type="predicted"/>
<dbReference type="InterPro" id="IPR036864">
    <property type="entry name" value="Zn2-C6_fun-type_DNA-bd_sf"/>
</dbReference>
<evidence type="ECO:0000313" key="6">
    <source>
        <dbReference type="EMBL" id="KZT07879.1"/>
    </source>
</evidence>
<dbReference type="GO" id="GO:0008270">
    <property type="term" value="F:zinc ion binding"/>
    <property type="evidence" value="ECO:0007669"/>
    <property type="project" value="InterPro"/>
</dbReference>
<dbReference type="PROSITE" id="PS00463">
    <property type="entry name" value="ZN2_CY6_FUNGAL_1"/>
    <property type="match status" value="1"/>
</dbReference>
<dbReference type="RefSeq" id="XP_040765619.1">
    <property type="nucleotide sequence ID" value="XM_040908590.1"/>
</dbReference>
<dbReference type="PANTHER" id="PTHR46910:SF38">
    <property type="entry name" value="ZN(2)-C6 FUNGAL-TYPE DOMAIN-CONTAINING PROTEIN"/>
    <property type="match status" value="1"/>
</dbReference>
<dbReference type="AlphaFoldDB" id="A0A165EVY3"/>
<dbReference type="PROSITE" id="PS50048">
    <property type="entry name" value="ZN2_CY6_FUNGAL_2"/>
    <property type="match status" value="1"/>
</dbReference>
<dbReference type="GeneID" id="63825619"/>
<dbReference type="GO" id="GO:0000981">
    <property type="term" value="F:DNA-binding transcription factor activity, RNA polymerase II-specific"/>
    <property type="evidence" value="ECO:0007669"/>
    <property type="project" value="InterPro"/>
</dbReference>
<evidence type="ECO:0000259" key="5">
    <source>
        <dbReference type="PROSITE" id="PS50048"/>
    </source>
</evidence>
<dbReference type="OrthoDB" id="4456959at2759"/>
<dbReference type="SUPFAM" id="SSF57701">
    <property type="entry name" value="Zn2/Cys6 DNA-binding domain"/>
    <property type="match status" value="1"/>
</dbReference>
<feature type="region of interest" description="Disordered" evidence="4">
    <location>
        <begin position="671"/>
        <end position="736"/>
    </location>
</feature>
<gene>
    <name evidence="6" type="ORF">LAESUDRAFT_724338</name>
</gene>
<evidence type="ECO:0000256" key="1">
    <source>
        <dbReference type="ARBA" id="ARBA00022723"/>
    </source>
</evidence>
<dbReference type="PANTHER" id="PTHR46910">
    <property type="entry name" value="TRANSCRIPTION FACTOR PDR1"/>
    <property type="match status" value="1"/>
</dbReference>
<feature type="region of interest" description="Disordered" evidence="4">
    <location>
        <begin position="869"/>
        <end position="893"/>
    </location>
</feature>
<organism evidence="6 7">
    <name type="scientific">Laetiporus sulphureus 93-53</name>
    <dbReference type="NCBI Taxonomy" id="1314785"/>
    <lineage>
        <taxon>Eukaryota</taxon>
        <taxon>Fungi</taxon>
        <taxon>Dikarya</taxon>
        <taxon>Basidiomycota</taxon>
        <taxon>Agaricomycotina</taxon>
        <taxon>Agaricomycetes</taxon>
        <taxon>Polyporales</taxon>
        <taxon>Laetiporus</taxon>
    </lineage>
</organism>
<protein>
    <recommendedName>
        <fullName evidence="5">Zn(2)-C6 fungal-type domain-containing protein</fullName>
    </recommendedName>
</protein>
<keyword evidence="1" id="KW-0479">Metal-binding</keyword>
<dbReference type="STRING" id="1314785.A0A165EVY3"/>
<dbReference type="Pfam" id="PF00172">
    <property type="entry name" value="Zn_clus"/>
    <property type="match status" value="1"/>
</dbReference>
<dbReference type="FunCoup" id="A0A165EVY3">
    <property type="interactions" value="15"/>
</dbReference>
<dbReference type="EMBL" id="KV427617">
    <property type="protein sequence ID" value="KZT07879.1"/>
    <property type="molecule type" value="Genomic_DNA"/>
</dbReference>
<dbReference type="InterPro" id="IPR007219">
    <property type="entry name" value="XnlR_reg_dom"/>
</dbReference>
<dbReference type="InParanoid" id="A0A165EVY3"/>
<name>A0A165EVY3_9APHY</name>
<dbReference type="Pfam" id="PF04082">
    <property type="entry name" value="Fungal_trans"/>
    <property type="match status" value="1"/>
</dbReference>